<name>W0SDT3_9PROT</name>
<reference evidence="4 5" key="1">
    <citation type="journal article" date="2014" name="Syst. Appl. Microbiol.">
        <title>Complete genomes of freshwater sulfur oxidizers Sulfuricella denitrificans skB26 and Sulfuritalea hydrogenivorans sk43H: genetic insights into the sulfur oxidation pathway of betaproteobacteria.</title>
        <authorList>
            <person name="Watanabe T."/>
            <person name="Kojima H."/>
            <person name="Fukui M."/>
        </authorList>
    </citation>
    <scope>NUCLEOTIDE SEQUENCE [LARGE SCALE GENOMIC DNA]</scope>
    <source>
        <strain evidence="4">DSM22779</strain>
    </source>
</reference>
<accession>W0SDT3</accession>
<evidence type="ECO:0000259" key="3">
    <source>
        <dbReference type="Pfam" id="PF03061"/>
    </source>
</evidence>
<evidence type="ECO:0000256" key="2">
    <source>
        <dbReference type="ARBA" id="ARBA00022801"/>
    </source>
</evidence>
<dbReference type="CDD" id="cd03443">
    <property type="entry name" value="PaaI_thioesterase"/>
    <property type="match status" value="1"/>
</dbReference>
<dbReference type="HOGENOM" id="CLU_089876_3_2_4"/>
<protein>
    <submittedName>
        <fullName evidence="4">Thioesterase superfamily protein</fullName>
    </submittedName>
</protein>
<organism evidence="4 5">
    <name type="scientific">Sulfuritalea hydrogenivorans sk43H</name>
    <dbReference type="NCBI Taxonomy" id="1223802"/>
    <lineage>
        <taxon>Bacteria</taxon>
        <taxon>Pseudomonadati</taxon>
        <taxon>Pseudomonadota</taxon>
        <taxon>Betaproteobacteria</taxon>
        <taxon>Nitrosomonadales</taxon>
        <taxon>Sterolibacteriaceae</taxon>
        <taxon>Sulfuritalea</taxon>
    </lineage>
</organism>
<evidence type="ECO:0000256" key="1">
    <source>
        <dbReference type="ARBA" id="ARBA00008324"/>
    </source>
</evidence>
<dbReference type="InterPro" id="IPR029069">
    <property type="entry name" value="HotDog_dom_sf"/>
</dbReference>
<dbReference type="NCBIfam" id="TIGR00369">
    <property type="entry name" value="unchar_dom_1"/>
    <property type="match status" value="1"/>
</dbReference>
<dbReference type="RefSeq" id="WP_041097734.1">
    <property type="nucleotide sequence ID" value="NZ_AP012547.1"/>
</dbReference>
<dbReference type="KEGG" id="shd:SUTH_01130"/>
<keyword evidence="2" id="KW-0378">Hydrolase</keyword>
<dbReference type="InterPro" id="IPR039298">
    <property type="entry name" value="ACOT13"/>
</dbReference>
<dbReference type="InterPro" id="IPR006683">
    <property type="entry name" value="Thioestr_dom"/>
</dbReference>
<feature type="domain" description="Thioesterase" evidence="3">
    <location>
        <begin position="44"/>
        <end position="116"/>
    </location>
</feature>
<dbReference type="InterPro" id="IPR003736">
    <property type="entry name" value="PAAI_dom"/>
</dbReference>
<keyword evidence="5" id="KW-1185">Reference proteome</keyword>
<evidence type="ECO:0000313" key="4">
    <source>
        <dbReference type="EMBL" id="BAO28930.1"/>
    </source>
</evidence>
<dbReference type="PANTHER" id="PTHR21660:SF1">
    <property type="entry name" value="ACYL-COENZYME A THIOESTERASE 13"/>
    <property type="match status" value="1"/>
</dbReference>
<gene>
    <name evidence="4" type="ORF">SUTH_01130</name>
</gene>
<dbReference type="Pfam" id="PF03061">
    <property type="entry name" value="4HBT"/>
    <property type="match status" value="1"/>
</dbReference>
<dbReference type="Gene3D" id="3.10.129.10">
    <property type="entry name" value="Hotdog Thioesterase"/>
    <property type="match status" value="1"/>
</dbReference>
<dbReference type="AlphaFoldDB" id="W0SDT3"/>
<comment type="similarity">
    <text evidence="1">Belongs to the thioesterase PaaI family.</text>
</comment>
<dbReference type="Proteomes" id="UP000031637">
    <property type="component" value="Chromosome"/>
</dbReference>
<proteinExistence type="inferred from homology"/>
<evidence type="ECO:0000313" key="5">
    <source>
        <dbReference type="Proteomes" id="UP000031637"/>
    </source>
</evidence>
<sequence>MSDFFGLKVPFLKHLGVKAEMAEGGRSRISLELRPELMNSFEVSHGGVIMTMLDVAMAVAARTAHDHVGGVMTIDMSLSFIRSAKGRIVAEGKLLRGGNSLHFCEGEAFDESGELIAKSLGTFKLRRETRAKTE</sequence>
<dbReference type="SUPFAM" id="SSF54637">
    <property type="entry name" value="Thioesterase/thiol ester dehydrase-isomerase"/>
    <property type="match status" value="1"/>
</dbReference>
<dbReference type="OrthoDB" id="4717506at2"/>
<dbReference type="STRING" id="1223802.SUTH_01130"/>
<dbReference type="GO" id="GO:0047617">
    <property type="term" value="F:fatty acyl-CoA hydrolase activity"/>
    <property type="evidence" value="ECO:0007669"/>
    <property type="project" value="InterPro"/>
</dbReference>
<dbReference type="PANTHER" id="PTHR21660">
    <property type="entry name" value="THIOESTERASE SUPERFAMILY MEMBER-RELATED"/>
    <property type="match status" value="1"/>
</dbReference>
<dbReference type="EMBL" id="AP012547">
    <property type="protein sequence ID" value="BAO28930.1"/>
    <property type="molecule type" value="Genomic_DNA"/>
</dbReference>